<dbReference type="SUPFAM" id="SSF53850">
    <property type="entry name" value="Periplasmic binding protein-like II"/>
    <property type="match status" value="1"/>
</dbReference>
<dbReference type="GeneID" id="78122802"/>
<reference evidence="1" key="1">
    <citation type="submission" date="2022-12" db="EMBL/GenBank/DDBJ databases">
        <title>Reference genome sequencing for broad-spectrum identification of bacterial and archaeal isolates by mass spectrometry.</title>
        <authorList>
            <person name="Sekiguchi Y."/>
            <person name="Tourlousse D.M."/>
        </authorList>
    </citation>
    <scope>NUCLEOTIDE SEQUENCE</scope>
    <source>
        <strain evidence="1">5-2</strain>
    </source>
</reference>
<organism evidence="1 2">
    <name type="scientific">Brachybacterium conglomeratum</name>
    <dbReference type="NCBI Taxonomy" id="47846"/>
    <lineage>
        <taxon>Bacteria</taxon>
        <taxon>Bacillati</taxon>
        <taxon>Actinomycetota</taxon>
        <taxon>Actinomycetes</taxon>
        <taxon>Micrococcales</taxon>
        <taxon>Dermabacteraceae</taxon>
        <taxon>Brachybacterium</taxon>
    </lineage>
</organism>
<evidence type="ECO:0008006" key="3">
    <source>
        <dbReference type="Google" id="ProtNLM"/>
    </source>
</evidence>
<dbReference type="Proteomes" id="UP001144451">
    <property type="component" value="Unassembled WGS sequence"/>
</dbReference>
<name>A0ABQ5REU5_9MICO</name>
<dbReference type="EMBL" id="BSDQ01000001">
    <property type="protein sequence ID" value="GLI29947.1"/>
    <property type="molecule type" value="Genomic_DNA"/>
</dbReference>
<comment type="caution">
    <text evidence="1">The sequence shown here is derived from an EMBL/GenBank/DDBJ whole genome shotgun (WGS) entry which is preliminary data.</text>
</comment>
<evidence type="ECO:0000313" key="2">
    <source>
        <dbReference type="Proteomes" id="UP001144451"/>
    </source>
</evidence>
<keyword evidence="2" id="KW-1185">Reference proteome</keyword>
<dbReference type="Gene3D" id="3.40.190.10">
    <property type="entry name" value="Periplasmic binding protein-like II"/>
    <property type="match status" value="2"/>
</dbReference>
<dbReference type="RefSeq" id="WP_241237662.1">
    <property type="nucleotide sequence ID" value="NZ_BSDQ01000001.1"/>
</dbReference>
<protein>
    <recommendedName>
        <fullName evidence="3">Extracellular solute-binding protein</fullName>
    </recommendedName>
</protein>
<sequence length="240" mass="25713">MTGLDVFGQGAAELGAWARQSGQQLFPREDETAVDAETITSFLEYAKSLIDEGATPGVDAQIEDVGAGVEQGLFGTGKSVFHLQFHTQVQTFASASGAAMTLLRLPARTSGDHQMVNKASMYWSIAATSAAPESAGILMDFLLTDPEAAKALRLERGVTAFPEVQSAIEDELDEIERICLDFARDLQAEVSPAPRVTPADAVGFGEEFTRISQEFYFGSKDAQATAQELLTVLEGMQPAE</sequence>
<proteinExistence type="predicted"/>
<evidence type="ECO:0000313" key="1">
    <source>
        <dbReference type="EMBL" id="GLI29947.1"/>
    </source>
</evidence>
<gene>
    <name evidence="1" type="ORF">BCONGLO52_07880</name>
</gene>
<accession>A0ABQ5REU5</accession>